<evidence type="ECO:0000313" key="4">
    <source>
        <dbReference type="Proteomes" id="UP000464334"/>
    </source>
</evidence>
<name>A0A679K5Z7_9CAUD</name>
<protein>
    <submittedName>
        <fullName evidence="3">Phage tail protein</fullName>
    </submittedName>
</protein>
<dbReference type="RefSeq" id="YP_010742773.1">
    <property type="nucleotide sequence ID" value="NC_073092.1"/>
</dbReference>
<feature type="domain" description="Tip attachment protein J" evidence="1">
    <location>
        <begin position="251"/>
        <end position="407"/>
    </location>
</feature>
<accession>A0A679K5Z7</accession>
<proteinExistence type="predicted"/>
<dbReference type="GeneID" id="79707313"/>
<evidence type="ECO:0000259" key="1">
    <source>
        <dbReference type="Pfam" id="PF13550"/>
    </source>
</evidence>
<dbReference type="InterPro" id="IPR056490">
    <property type="entry name" value="Rcc01698_C"/>
</dbReference>
<feature type="domain" description="Rcc01698-like C-terminal" evidence="2">
    <location>
        <begin position="504"/>
        <end position="598"/>
    </location>
</feature>
<keyword evidence="4" id="KW-1185">Reference proteome</keyword>
<reference evidence="3 4" key="1">
    <citation type="submission" date="2019-12" db="EMBL/GenBank/DDBJ databases">
        <authorList>
            <person name="Ansaldi M."/>
            <person name="Clavijo F."/>
        </authorList>
    </citation>
    <scope>NUCLEOTIDE SEQUENCE [LARGE SCALE GENOMIC DNA]</scope>
</reference>
<dbReference type="KEGG" id="vg:79707313"/>
<dbReference type="Pfam" id="PF13550">
    <property type="entry name" value="Phage-tail_3"/>
    <property type="match status" value="1"/>
</dbReference>
<dbReference type="Pfam" id="PF23666">
    <property type="entry name" value="Rcc01698_C"/>
    <property type="match status" value="1"/>
</dbReference>
<dbReference type="InterPro" id="IPR032876">
    <property type="entry name" value="J_dom"/>
</dbReference>
<evidence type="ECO:0000259" key="2">
    <source>
        <dbReference type="Pfam" id="PF23666"/>
    </source>
</evidence>
<organism evidence="3 4">
    <name type="scientific">Xanthomonas phage Suba</name>
    <dbReference type="NCBI Taxonomy" id="2674975"/>
    <lineage>
        <taxon>Viruses</taxon>
        <taxon>Duplodnaviria</taxon>
        <taxon>Heunggongvirae</taxon>
        <taxon>Uroviricota</taxon>
        <taxon>Caudoviricetes</taxon>
        <taxon>Stanbaylleyvirinae</taxon>
        <taxon>Subavirus</taxon>
        <taxon>Subavirus suba</taxon>
    </lineage>
</organism>
<evidence type="ECO:0000313" key="3">
    <source>
        <dbReference type="EMBL" id="CAA2409780.1"/>
    </source>
</evidence>
<dbReference type="EMBL" id="LR743530">
    <property type="protein sequence ID" value="CAA2409780.1"/>
    <property type="molecule type" value="Genomic_DNA"/>
</dbReference>
<sequence>MIPEGTLSTKSVVSATADPVKQPGDFLVDWERAGKNLNDPSEGLLVKLWTLSVDTVDEVQQVKVSAPGVDEIVLFTGTEITEASLAFDQNMRPFVAFVQANQAKIYWYDSSVPGQITTVLPAGIKTPRCTTDEKREWHTAISDIVLSYIRAGNLCVRYQRERYQIEHVLKGVGSTAELVSVGVNAGGRLQFRCRKVSNIDSQFSVNADPYLADVVMALCLRSGISPERINVSELYDQAVIGYKINTKDGTNARIDALRKIFFFDKSERDGILFFPRRGREISARIPYVHLVADDPSALGVTLVQESELPAEVNVTHLDPEGGFANNKQTVRRKSNLVKTTKKIDVESEVVLTADQAATTALITSVSAWGEPQKFKFKTGLQYAELVAADTVEVEDKNGNWHIVRITERNEDRSVIGFEGVSDAQELYASLGVGRPLTPPVSTTPGLIGPTRIEILNIPCLRDQDDELGVYLGVCGESSGWYGSSILVATDGANFTEALTIETPATIGDTTTEMLAEISAEYPGNQAVEVLTNYPLESVSYENLLSGMNRCVIGDEVLQFQFANFLGMSGALYHYKLVGLVRGRYATGVEAWPQNTRFVLLDSSIAFMQAQQWMLGREIQIKPVSLGLTEDETIETEYDYSEGVSQREFPVTQVTATRDGSNNVSVAFVGRPRLGIETAPRNGKYFAGYRVKFSNGNTIDTFEMAASYPSAPAGISVQICALNSVTGEGPYSTPIMV</sequence>
<dbReference type="Proteomes" id="UP000464334">
    <property type="component" value="Chromosome"/>
</dbReference>